<reference evidence="7 8" key="1">
    <citation type="journal article" date="2024" name="BMC Biol.">
        <title>Comparative genomics of Ascetosporea gives new insight into the evolutionary basis for animal parasitism in Rhizaria.</title>
        <authorList>
            <person name="Hiltunen Thoren M."/>
            <person name="Onut-Brannstrom I."/>
            <person name="Alfjorden A."/>
            <person name="Peckova H."/>
            <person name="Swords F."/>
            <person name="Hooper C."/>
            <person name="Holzer A.S."/>
            <person name="Bass D."/>
            <person name="Burki F."/>
        </authorList>
    </citation>
    <scope>NUCLEOTIDE SEQUENCE [LARGE SCALE GENOMIC DNA]</scope>
    <source>
        <strain evidence="7">20-A016</strain>
    </source>
</reference>
<name>A0ABV2AFB9_9EUKA</name>
<feature type="domain" description="RecF/RecN/SMC N-terminal" evidence="6">
    <location>
        <begin position="15"/>
        <end position="161"/>
    </location>
</feature>
<keyword evidence="4" id="KW-0539">Nucleus</keyword>
<keyword evidence="5" id="KW-0175">Coiled coil</keyword>
<evidence type="ECO:0000256" key="2">
    <source>
        <dbReference type="ARBA" id="ARBA00022741"/>
    </source>
</evidence>
<comment type="caution">
    <text evidence="7">The sequence shown here is derived from an EMBL/GenBank/DDBJ whole genome shotgun (WGS) entry which is preliminary data.</text>
</comment>
<gene>
    <name evidence="7" type="primary">SMC4_1</name>
    <name evidence="7" type="ORF">MHBO_000350</name>
</gene>
<dbReference type="InterPro" id="IPR027417">
    <property type="entry name" value="P-loop_NTPase"/>
</dbReference>
<dbReference type="EMBL" id="JBDODL010000050">
    <property type="protein sequence ID" value="MES1918378.1"/>
    <property type="molecule type" value="Genomic_DNA"/>
</dbReference>
<dbReference type="PANTHER" id="PTHR18937:SF172">
    <property type="entry name" value="STRUCTURAL MAINTENANCE OF CHROMOSOMES PROTEIN"/>
    <property type="match status" value="1"/>
</dbReference>
<proteinExistence type="predicted"/>
<dbReference type="Proteomes" id="UP001439008">
    <property type="component" value="Unassembled WGS sequence"/>
</dbReference>
<sequence>MIESTNKKEDGRLVLEKMTLFNFKSYKGSIEIGPFHKRFTSVVGPNGSGKSNIIDALLFVFGRRSSDIRFKRITDLIYKSPEDKSESSCRVTIHFCSVVDRDNLRADGAPSNDEFLVVENSAFTVSREVTSSGASKYRVDEKTVAFRDICALLKTKGIDLRNNRFLILQGEVESIAQMKPVGASEGETGLLEYLEEIIGSNRFVPKIENALGRVEEFAEQRQESFSRVKLVEREKESMEGSRKEAMRYLSKEWEYLEKNIRLQLVHSFYLQKGLKTIIANEERLRAQEKTEREELEKAETDLEKRATAFGEEQRVFEEIDARCRRIAAEFSALEEQDASLNVNIAYQTKRLKRFEARLAAEAAKAEQAEENANVSRVEIPKLEKQLAHLEKLRAEANRNLDSICETVHRNTAELRTELEAKETELIPFKKAVDSARQRVAALAGELAAVEERAKADGESARKTSAEIAEAKAKAKKEFSS</sequence>
<feature type="coiled-coil region" evidence="5">
    <location>
        <begin position="351"/>
        <end position="406"/>
    </location>
</feature>
<keyword evidence="8" id="KW-1185">Reference proteome</keyword>
<feature type="coiled-coil region" evidence="5">
    <location>
        <begin position="278"/>
        <end position="312"/>
    </location>
</feature>
<evidence type="ECO:0000313" key="7">
    <source>
        <dbReference type="EMBL" id="MES1918378.1"/>
    </source>
</evidence>
<evidence type="ECO:0000256" key="5">
    <source>
        <dbReference type="SAM" id="Coils"/>
    </source>
</evidence>
<keyword evidence="3" id="KW-0067">ATP-binding</keyword>
<evidence type="ECO:0000256" key="1">
    <source>
        <dbReference type="ARBA" id="ARBA00004123"/>
    </source>
</evidence>
<protein>
    <submittedName>
        <fullName evidence="7">Structural maintenance of chromosomes protein 4</fullName>
    </submittedName>
</protein>
<evidence type="ECO:0000313" key="8">
    <source>
        <dbReference type="Proteomes" id="UP001439008"/>
    </source>
</evidence>
<evidence type="ECO:0000256" key="3">
    <source>
        <dbReference type="ARBA" id="ARBA00022840"/>
    </source>
</evidence>
<dbReference type="Pfam" id="PF02463">
    <property type="entry name" value="SMC_N"/>
    <property type="match status" value="1"/>
</dbReference>
<accession>A0ABV2AFB9</accession>
<organism evidence="7 8">
    <name type="scientific">Bonamia ostreae</name>
    <dbReference type="NCBI Taxonomy" id="126728"/>
    <lineage>
        <taxon>Eukaryota</taxon>
        <taxon>Sar</taxon>
        <taxon>Rhizaria</taxon>
        <taxon>Endomyxa</taxon>
        <taxon>Ascetosporea</taxon>
        <taxon>Haplosporida</taxon>
        <taxon>Bonamia</taxon>
    </lineage>
</organism>
<dbReference type="Gene3D" id="3.40.50.300">
    <property type="entry name" value="P-loop containing nucleotide triphosphate hydrolases"/>
    <property type="match status" value="1"/>
</dbReference>
<comment type="subcellular location">
    <subcellularLocation>
        <location evidence="1">Nucleus</location>
    </subcellularLocation>
</comment>
<dbReference type="PANTHER" id="PTHR18937">
    <property type="entry name" value="STRUCTURAL MAINTENANCE OF CHROMOSOMES SMC FAMILY MEMBER"/>
    <property type="match status" value="1"/>
</dbReference>
<evidence type="ECO:0000259" key="6">
    <source>
        <dbReference type="Pfam" id="PF02463"/>
    </source>
</evidence>
<keyword evidence="2" id="KW-0547">Nucleotide-binding</keyword>
<evidence type="ECO:0000256" key="4">
    <source>
        <dbReference type="ARBA" id="ARBA00023242"/>
    </source>
</evidence>
<dbReference type="InterPro" id="IPR003395">
    <property type="entry name" value="RecF/RecN/SMC_N"/>
</dbReference>
<dbReference type="SUPFAM" id="SSF52540">
    <property type="entry name" value="P-loop containing nucleoside triphosphate hydrolases"/>
    <property type="match status" value="1"/>
</dbReference>